<dbReference type="InterPro" id="IPR036365">
    <property type="entry name" value="PGBD-like_sf"/>
</dbReference>
<feature type="region of interest" description="Disordered" evidence="1">
    <location>
        <begin position="1"/>
        <end position="37"/>
    </location>
</feature>
<dbReference type="Pfam" id="PF01471">
    <property type="entry name" value="PG_binding_1"/>
    <property type="match status" value="1"/>
</dbReference>
<proteinExistence type="predicted"/>
<feature type="non-terminal residue" evidence="4">
    <location>
        <position position="1"/>
    </location>
</feature>
<organism evidence="4 5">
    <name type="scientific">Streptomyces cinereospinus</name>
    <dbReference type="NCBI Taxonomy" id="285561"/>
    <lineage>
        <taxon>Bacteria</taxon>
        <taxon>Bacillati</taxon>
        <taxon>Actinomycetota</taxon>
        <taxon>Actinomycetes</taxon>
        <taxon>Kitasatosporales</taxon>
        <taxon>Streptomycetaceae</taxon>
        <taxon>Streptomyces</taxon>
    </lineage>
</organism>
<evidence type="ECO:0000256" key="2">
    <source>
        <dbReference type="SAM" id="Phobius"/>
    </source>
</evidence>
<dbReference type="InterPro" id="IPR036366">
    <property type="entry name" value="PGBDSf"/>
</dbReference>
<protein>
    <submittedName>
        <fullName evidence="4">Peptidoglycan-binding protein</fullName>
    </submittedName>
</protein>
<dbReference type="SUPFAM" id="SSF47090">
    <property type="entry name" value="PGBD-like"/>
    <property type="match status" value="1"/>
</dbReference>
<feature type="compositionally biased region" description="Pro residues" evidence="1">
    <location>
        <begin position="1"/>
        <end position="18"/>
    </location>
</feature>
<evidence type="ECO:0000313" key="4">
    <source>
        <dbReference type="EMBL" id="MFB9465144.1"/>
    </source>
</evidence>
<dbReference type="Proteomes" id="UP001589709">
    <property type="component" value="Unassembled WGS sequence"/>
</dbReference>
<accession>A0ABV5N5M9</accession>
<dbReference type="Gene3D" id="1.10.101.10">
    <property type="entry name" value="PGBD-like superfamily/PGBD"/>
    <property type="match status" value="1"/>
</dbReference>
<evidence type="ECO:0000256" key="1">
    <source>
        <dbReference type="SAM" id="MobiDB-lite"/>
    </source>
</evidence>
<feature type="compositionally biased region" description="Low complexity" evidence="1">
    <location>
        <begin position="82"/>
        <end position="107"/>
    </location>
</feature>
<keyword evidence="5" id="KW-1185">Reference proteome</keyword>
<keyword evidence="2" id="KW-1133">Transmembrane helix</keyword>
<keyword evidence="2" id="KW-0812">Transmembrane</keyword>
<sequence length="232" mass="23762">GTPPPPAEPAPHPAPAGPAAPRATAPEDHPGTPRRRTALLAVSGAVLAAAAVAGFASGLFSYEPPARDGAAPESVREAVPQARTTPPNPVATAAPTTAPSAPVTRSPSPAPTASPTPSATPTASPASATPSPTAPAAGPAPSPARTTDSPAPADRDEPAPVLGRGDFGPEVTELQLRLRQLYLYNDDPDGRYTRQVEYAVRNYQWARGVRGDELGVYGPETREKLESETSRP</sequence>
<name>A0ABV5N5M9_9ACTN</name>
<feature type="region of interest" description="Disordered" evidence="1">
    <location>
        <begin position="60"/>
        <end position="168"/>
    </location>
</feature>
<gene>
    <name evidence="4" type="ORF">ACFF45_21100</name>
</gene>
<dbReference type="InterPro" id="IPR002477">
    <property type="entry name" value="Peptidoglycan-bd-like"/>
</dbReference>
<feature type="compositionally biased region" description="Low complexity" evidence="1">
    <location>
        <begin position="115"/>
        <end position="147"/>
    </location>
</feature>
<evidence type="ECO:0000313" key="5">
    <source>
        <dbReference type="Proteomes" id="UP001589709"/>
    </source>
</evidence>
<feature type="domain" description="Peptidoglycan binding-like" evidence="3">
    <location>
        <begin position="168"/>
        <end position="225"/>
    </location>
</feature>
<dbReference type="EMBL" id="JBHMCY010000040">
    <property type="protein sequence ID" value="MFB9465144.1"/>
    <property type="molecule type" value="Genomic_DNA"/>
</dbReference>
<keyword evidence="2" id="KW-0472">Membrane</keyword>
<dbReference type="PRINTS" id="PR01217">
    <property type="entry name" value="PRICHEXTENSN"/>
</dbReference>
<dbReference type="RefSeq" id="WP_381347976.1">
    <property type="nucleotide sequence ID" value="NZ_JBHMCY010000040.1"/>
</dbReference>
<evidence type="ECO:0000259" key="3">
    <source>
        <dbReference type="Pfam" id="PF01471"/>
    </source>
</evidence>
<feature type="transmembrane region" description="Helical" evidence="2">
    <location>
        <begin position="38"/>
        <end position="62"/>
    </location>
</feature>
<reference evidence="4 5" key="1">
    <citation type="submission" date="2024-09" db="EMBL/GenBank/DDBJ databases">
        <authorList>
            <person name="Sun Q."/>
            <person name="Mori K."/>
        </authorList>
    </citation>
    <scope>NUCLEOTIDE SEQUENCE [LARGE SCALE GENOMIC DNA]</scope>
    <source>
        <strain evidence="4 5">JCM 6917</strain>
    </source>
</reference>
<comment type="caution">
    <text evidence="4">The sequence shown here is derived from an EMBL/GenBank/DDBJ whole genome shotgun (WGS) entry which is preliminary data.</text>
</comment>